<dbReference type="PANTHER" id="PTHR11178:SF1">
    <property type="entry name" value="NFU1 IRON-SULFUR CLUSTER SCAFFOLD HOMOLOG, MITOCHONDRIAL"/>
    <property type="match status" value="1"/>
</dbReference>
<dbReference type="InterPro" id="IPR034904">
    <property type="entry name" value="FSCA_dom_sf"/>
</dbReference>
<dbReference type="GO" id="GO:0005506">
    <property type="term" value="F:iron ion binding"/>
    <property type="evidence" value="ECO:0007669"/>
    <property type="project" value="InterPro"/>
</dbReference>
<dbReference type="Pfam" id="PF01106">
    <property type="entry name" value="NifU"/>
    <property type="match status" value="1"/>
</dbReference>
<comment type="similarity">
    <text evidence="1">Belongs to the NifU family.</text>
</comment>
<comment type="caution">
    <text evidence="3">The sequence shown here is derived from an EMBL/GenBank/DDBJ whole genome shotgun (WGS) entry which is preliminary data.</text>
</comment>
<dbReference type="GO" id="GO:0051536">
    <property type="term" value="F:iron-sulfur cluster binding"/>
    <property type="evidence" value="ECO:0007669"/>
    <property type="project" value="InterPro"/>
</dbReference>
<feature type="domain" description="NIF system FeS cluster assembly NifU C-terminal" evidence="2">
    <location>
        <begin position="9"/>
        <end position="71"/>
    </location>
</feature>
<evidence type="ECO:0000259" key="2">
    <source>
        <dbReference type="Pfam" id="PF01106"/>
    </source>
</evidence>
<dbReference type="SUPFAM" id="SSF117916">
    <property type="entry name" value="Fe-S cluster assembly (FSCA) domain-like"/>
    <property type="match status" value="1"/>
</dbReference>
<dbReference type="Proteomes" id="UP000228533">
    <property type="component" value="Unassembled WGS sequence"/>
</dbReference>
<dbReference type="PANTHER" id="PTHR11178">
    <property type="entry name" value="IRON-SULFUR CLUSTER SCAFFOLD PROTEIN NFU-RELATED"/>
    <property type="match status" value="1"/>
</dbReference>
<sequence length="74" mass="8172">MEEKIKIELEKLRPALQMDGGDVVFVSFAEGEGVLYLALQGMCSHCPMSSVTLKNYIESELVAVIPEIKEVRSA</sequence>
<evidence type="ECO:0000256" key="1">
    <source>
        <dbReference type="ARBA" id="ARBA00006420"/>
    </source>
</evidence>
<proteinExistence type="inferred from homology"/>
<organism evidence="3 4">
    <name type="scientific">Candidatus Falkowbacteria bacterium CG10_big_fil_rev_8_21_14_0_10_37_14</name>
    <dbReference type="NCBI Taxonomy" id="1974561"/>
    <lineage>
        <taxon>Bacteria</taxon>
        <taxon>Candidatus Falkowiibacteriota</taxon>
    </lineage>
</organism>
<reference evidence="4" key="1">
    <citation type="submission" date="2017-09" db="EMBL/GenBank/DDBJ databases">
        <title>Depth-based differentiation of microbial function through sediment-hosted aquifers and enrichment of novel symbionts in the deep terrestrial subsurface.</title>
        <authorList>
            <person name="Probst A.J."/>
            <person name="Ladd B."/>
            <person name="Jarett J.K."/>
            <person name="Geller-Mcgrath D.E."/>
            <person name="Sieber C.M.K."/>
            <person name="Emerson J.B."/>
            <person name="Anantharaman K."/>
            <person name="Thomas B.C."/>
            <person name="Malmstrom R."/>
            <person name="Stieglmeier M."/>
            <person name="Klingl A."/>
            <person name="Woyke T."/>
            <person name="Ryan C.M."/>
            <person name="Banfield J.F."/>
        </authorList>
    </citation>
    <scope>NUCLEOTIDE SEQUENCE [LARGE SCALE GENOMIC DNA]</scope>
</reference>
<accession>A0A2M6WSL6</accession>
<dbReference type="GO" id="GO:0016226">
    <property type="term" value="P:iron-sulfur cluster assembly"/>
    <property type="evidence" value="ECO:0007669"/>
    <property type="project" value="InterPro"/>
</dbReference>
<dbReference type="InterPro" id="IPR001075">
    <property type="entry name" value="NIF_FeS_clus_asmbl_NifU_C"/>
</dbReference>
<protein>
    <recommendedName>
        <fullName evidence="2">NIF system FeS cluster assembly NifU C-terminal domain-containing protein</fullName>
    </recommendedName>
</protein>
<evidence type="ECO:0000313" key="4">
    <source>
        <dbReference type="Proteomes" id="UP000228533"/>
    </source>
</evidence>
<dbReference type="Gene3D" id="3.30.300.130">
    <property type="entry name" value="Fe-S cluster assembly (FSCA)"/>
    <property type="match status" value="1"/>
</dbReference>
<dbReference type="AlphaFoldDB" id="A0A2M6WSL6"/>
<name>A0A2M6WSL6_9BACT</name>
<evidence type="ECO:0000313" key="3">
    <source>
        <dbReference type="EMBL" id="PIT95813.1"/>
    </source>
</evidence>
<gene>
    <name evidence="3" type="ORF">COT94_04300</name>
</gene>
<dbReference type="EMBL" id="PFAM01000023">
    <property type="protein sequence ID" value="PIT95813.1"/>
    <property type="molecule type" value="Genomic_DNA"/>
</dbReference>